<accession>A0AAV8XJS1</accession>
<dbReference type="AlphaFoldDB" id="A0AAV8XJS1"/>
<organism evidence="2 3">
    <name type="scientific">Rhamnusium bicolor</name>
    <dbReference type="NCBI Taxonomy" id="1586634"/>
    <lineage>
        <taxon>Eukaryota</taxon>
        <taxon>Metazoa</taxon>
        <taxon>Ecdysozoa</taxon>
        <taxon>Arthropoda</taxon>
        <taxon>Hexapoda</taxon>
        <taxon>Insecta</taxon>
        <taxon>Pterygota</taxon>
        <taxon>Neoptera</taxon>
        <taxon>Endopterygota</taxon>
        <taxon>Coleoptera</taxon>
        <taxon>Polyphaga</taxon>
        <taxon>Cucujiformia</taxon>
        <taxon>Chrysomeloidea</taxon>
        <taxon>Cerambycidae</taxon>
        <taxon>Lepturinae</taxon>
        <taxon>Rhagiini</taxon>
        <taxon>Rhamnusium</taxon>
    </lineage>
</organism>
<reference evidence="2" key="1">
    <citation type="journal article" date="2023" name="Insect Mol. Biol.">
        <title>Genome sequencing provides insights into the evolution of gene families encoding plant cell wall-degrading enzymes in longhorned beetles.</title>
        <authorList>
            <person name="Shin N.R."/>
            <person name="Okamura Y."/>
            <person name="Kirsch R."/>
            <person name="Pauchet Y."/>
        </authorList>
    </citation>
    <scope>NUCLEOTIDE SEQUENCE</scope>
    <source>
        <strain evidence="2">RBIC_L_NR</strain>
    </source>
</reference>
<feature type="region of interest" description="Disordered" evidence="1">
    <location>
        <begin position="122"/>
        <end position="156"/>
    </location>
</feature>
<gene>
    <name evidence="2" type="ORF">NQ314_011314</name>
</gene>
<dbReference type="Proteomes" id="UP001162156">
    <property type="component" value="Unassembled WGS sequence"/>
</dbReference>
<feature type="compositionally biased region" description="Polar residues" evidence="1">
    <location>
        <begin position="143"/>
        <end position="156"/>
    </location>
</feature>
<comment type="caution">
    <text evidence="2">The sequence shown here is derived from an EMBL/GenBank/DDBJ whole genome shotgun (WGS) entry which is preliminary data.</text>
</comment>
<dbReference type="EMBL" id="JANEYF010003153">
    <property type="protein sequence ID" value="KAJ8938824.1"/>
    <property type="molecule type" value="Genomic_DNA"/>
</dbReference>
<protein>
    <submittedName>
        <fullName evidence="2">Uncharacterized protein</fullName>
    </submittedName>
</protein>
<evidence type="ECO:0000313" key="3">
    <source>
        <dbReference type="Proteomes" id="UP001162156"/>
    </source>
</evidence>
<proteinExistence type="predicted"/>
<keyword evidence="3" id="KW-1185">Reference proteome</keyword>
<sequence>MTVQFRKSIPFAKLLKDTSNYETTPGQNLGDYGFQKLSKLWALNLQIPDKCLIDAVIGGITDENIARTVRSVHHTDANTLYAYLNTMGNMPNKTYTPNTSHFVGDCRKPRLECTKCNKLGHTQDDGSDEEFTNTSPDLKEEASNVSLNLLPTKSRQ</sequence>
<evidence type="ECO:0000256" key="1">
    <source>
        <dbReference type="SAM" id="MobiDB-lite"/>
    </source>
</evidence>
<name>A0AAV8XJS1_9CUCU</name>
<evidence type="ECO:0000313" key="2">
    <source>
        <dbReference type="EMBL" id="KAJ8938824.1"/>
    </source>
</evidence>